<protein>
    <submittedName>
        <fullName evidence="1">Uncharacterized protein</fullName>
    </submittedName>
</protein>
<accession>A0A1J8QGJ7</accession>
<dbReference type="EMBL" id="LVVM01004641">
    <property type="protein sequence ID" value="OJA12480.1"/>
    <property type="molecule type" value="Genomic_DNA"/>
</dbReference>
<name>A0A1J8QGJ7_9AGAM</name>
<sequence length="69" mass="7891">MHLRDTDRDLNSSSSPYEQWGIPYKTARKNSNRLMRRLANWLGHCEGGALKYDELAASPVGSTGFYMRI</sequence>
<organism evidence="1 2">
    <name type="scientific">Rhizopogon vesiculosus</name>
    <dbReference type="NCBI Taxonomy" id="180088"/>
    <lineage>
        <taxon>Eukaryota</taxon>
        <taxon>Fungi</taxon>
        <taxon>Dikarya</taxon>
        <taxon>Basidiomycota</taxon>
        <taxon>Agaricomycotina</taxon>
        <taxon>Agaricomycetes</taxon>
        <taxon>Agaricomycetidae</taxon>
        <taxon>Boletales</taxon>
        <taxon>Suillineae</taxon>
        <taxon>Rhizopogonaceae</taxon>
        <taxon>Rhizopogon</taxon>
    </lineage>
</organism>
<keyword evidence="2" id="KW-1185">Reference proteome</keyword>
<reference evidence="1 2" key="1">
    <citation type="submission" date="2016-03" db="EMBL/GenBank/DDBJ databases">
        <title>Comparative genomics of the ectomycorrhizal sister species Rhizopogon vinicolor and Rhizopogon vesiculosus (Basidiomycota: Boletales) reveals a divergence of the mating type B locus.</title>
        <authorList>
            <person name="Mujic A.B."/>
            <person name="Kuo A."/>
            <person name="Tritt A."/>
            <person name="Lipzen A."/>
            <person name="Chen C."/>
            <person name="Johnson J."/>
            <person name="Sharma A."/>
            <person name="Barry K."/>
            <person name="Grigoriev I.V."/>
            <person name="Spatafora J.W."/>
        </authorList>
    </citation>
    <scope>NUCLEOTIDE SEQUENCE [LARGE SCALE GENOMIC DNA]</scope>
    <source>
        <strain evidence="1 2">AM-OR11-056</strain>
    </source>
</reference>
<dbReference type="AlphaFoldDB" id="A0A1J8QGJ7"/>
<evidence type="ECO:0000313" key="1">
    <source>
        <dbReference type="EMBL" id="OJA12480.1"/>
    </source>
</evidence>
<gene>
    <name evidence="1" type="ORF">AZE42_11110</name>
</gene>
<dbReference type="OrthoDB" id="10570085at2759"/>
<dbReference type="Proteomes" id="UP000183567">
    <property type="component" value="Unassembled WGS sequence"/>
</dbReference>
<comment type="caution">
    <text evidence="1">The sequence shown here is derived from an EMBL/GenBank/DDBJ whole genome shotgun (WGS) entry which is preliminary data.</text>
</comment>
<proteinExistence type="predicted"/>
<evidence type="ECO:0000313" key="2">
    <source>
        <dbReference type="Proteomes" id="UP000183567"/>
    </source>
</evidence>